<name>G3IK72_CRIGR</name>
<sequence length="57" mass="6695">MPTTNPPPTCSPERARTSMGIIKVYHIICIWAEIVSLHEEWAPKVHLCTRDKYWFHC</sequence>
<dbReference type="EMBL" id="JH003512">
    <property type="protein sequence ID" value="EGW07948.1"/>
    <property type="molecule type" value="Genomic_DNA"/>
</dbReference>
<accession>G3IK72</accession>
<protein>
    <submittedName>
        <fullName evidence="1">Uncharacterized protein</fullName>
    </submittedName>
</protein>
<evidence type="ECO:0000313" key="1">
    <source>
        <dbReference type="EMBL" id="EGW07948.1"/>
    </source>
</evidence>
<dbReference type="AlphaFoldDB" id="G3IK72"/>
<evidence type="ECO:0000313" key="2">
    <source>
        <dbReference type="Proteomes" id="UP000001075"/>
    </source>
</evidence>
<reference evidence="2" key="1">
    <citation type="journal article" date="2011" name="Nat. Biotechnol.">
        <title>The genomic sequence of the Chinese hamster ovary (CHO)-K1 cell line.</title>
        <authorList>
            <person name="Xu X."/>
            <person name="Nagarajan H."/>
            <person name="Lewis N.E."/>
            <person name="Pan S."/>
            <person name="Cai Z."/>
            <person name="Liu X."/>
            <person name="Chen W."/>
            <person name="Xie M."/>
            <person name="Wang W."/>
            <person name="Hammond S."/>
            <person name="Andersen M.R."/>
            <person name="Neff N."/>
            <person name="Passarelli B."/>
            <person name="Koh W."/>
            <person name="Fan H.C."/>
            <person name="Wang J."/>
            <person name="Gui Y."/>
            <person name="Lee K.H."/>
            <person name="Betenbaugh M.J."/>
            <person name="Quake S.R."/>
            <person name="Famili I."/>
            <person name="Palsson B.O."/>
            <person name="Wang J."/>
        </authorList>
    </citation>
    <scope>NUCLEOTIDE SEQUENCE [LARGE SCALE GENOMIC DNA]</scope>
    <source>
        <strain evidence="2">CHO K1 cell line</strain>
    </source>
</reference>
<gene>
    <name evidence="1" type="ORF">I79_024266</name>
</gene>
<organism evidence="1 2">
    <name type="scientific">Cricetulus griseus</name>
    <name type="common">Chinese hamster</name>
    <name type="synonym">Cricetulus barabensis griseus</name>
    <dbReference type="NCBI Taxonomy" id="10029"/>
    <lineage>
        <taxon>Eukaryota</taxon>
        <taxon>Metazoa</taxon>
        <taxon>Chordata</taxon>
        <taxon>Craniata</taxon>
        <taxon>Vertebrata</taxon>
        <taxon>Euteleostomi</taxon>
        <taxon>Mammalia</taxon>
        <taxon>Eutheria</taxon>
        <taxon>Euarchontoglires</taxon>
        <taxon>Glires</taxon>
        <taxon>Rodentia</taxon>
        <taxon>Myomorpha</taxon>
        <taxon>Muroidea</taxon>
        <taxon>Cricetidae</taxon>
        <taxon>Cricetinae</taxon>
        <taxon>Cricetulus</taxon>
    </lineage>
</organism>
<proteinExistence type="predicted"/>
<dbReference type="InParanoid" id="G3IK72"/>
<dbReference type="Proteomes" id="UP000001075">
    <property type="component" value="Unassembled WGS sequence"/>
</dbReference>
<dbReference type="GlyGen" id="G3IK72">
    <property type="glycosylation" value="1 site"/>
</dbReference>